<evidence type="ECO:0000313" key="1">
    <source>
        <dbReference type="EMBL" id="EAE2353150.1"/>
    </source>
</evidence>
<dbReference type="EMBL" id="AAAREG010000001">
    <property type="protein sequence ID" value="EAE2353150.1"/>
    <property type="molecule type" value="Genomic_DNA"/>
</dbReference>
<comment type="caution">
    <text evidence="1">The sequence shown here is derived from an EMBL/GenBank/DDBJ whole genome shotgun (WGS) entry which is preliminary data.</text>
</comment>
<reference evidence="1 2" key="1">
    <citation type="submission" date="2018-06" db="EMBL/GenBank/DDBJ databases">
        <authorList>
            <consortium name="PulseNet: The National Subtyping Network for Foodborne Disease Surveillance"/>
            <person name="Tarr C.L."/>
            <person name="Trees E."/>
            <person name="Katz L.S."/>
            <person name="Carleton-Romer H.A."/>
            <person name="Stroika S."/>
            <person name="Kucerova Z."/>
            <person name="Roache K.F."/>
            <person name="Sabol A.L."/>
            <person name="Besser J."/>
            <person name="Gerner-Smidt P."/>
        </authorList>
    </citation>
    <scope>NUCLEOTIDE SEQUENCE [LARGE SCALE GENOMIC DNA]</scope>
    <source>
        <strain evidence="1 2">PNUSAL000134</strain>
    </source>
</reference>
<accession>A0AAN3BBJ1</accession>
<dbReference type="RefSeq" id="WP_048666843.1">
    <property type="nucleotide sequence ID" value="NZ_CP045745.1"/>
</dbReference>
<organism evidence="1 2">
    <name type="scientific">Listeria monocytogenes</name>
    <dbReference type="NCBI Taxonomy" id="1639"/>
    <lineage>
        <taxon>Bacteria</taxon>
        <taxon>Bacillati</taxon>
        <taxon>Bacillota</taxon>
        <taxon>Bacilli</taxon>
        <taxon>Bacillales</taxon>
        <taxon>Listeriaceae</taxon>
        <taxon>Listeria</taxon>
    </lineage>
</organism>
<dbReference type="AlphaFoldDB" id="A0AAN3BBJ1"/>
<protein>
    <submittedName>
        <fullName evidence="1">Uncharacterized protein</fullName>
    </submittedName>
</protein>
<evidence type="ECO:0000313" key="2">
    <source>
        <dbReference type="Proteomes" id="UP000336166"/>
    </source>
</evidence>
<sequence>MIGKLSKNALNQQKFRRISHRFYCQFSKILPKATKMSLFWCFLPENSTRGFWLESVMCIGLSTYIFFKRKIIILKGLLKIAIFARKRVLKTATVNGDLSVSN</sequence>
<dbReference type="Proteomes" id="UP000336166">
    <property type="component" value="Unassembled WGS sequence"/>
</dbReference>
<gene>
    <name evidence="1" type="ORF">Y261_02165</name>
</gene>
<name>A0AAN3BBJ1_LISMN</name>
<proteinExistence type="predicted"/>